<dbReference type="SUPFAM" id="SSF82714">
    <property type="entry name" value="Multidrug efflux transporter AcrB TolC docking domain, DN and DC subdomains"/>
    <property type="match status" value="2"/>
</dbReference>
<protein>
    <submittedName>
        <fullName evidence="2">Efflux RND transporter permease subunit</fullName>
    </submittedName>
</protein>
<dbReference type="Pfam" id="PF00873">
    <property type="entry name" value="ACR_tran"/>
    <property type="match status" value="1"/>
</dbReference>
<dbReference type="SUPFAM" id="SSF82693">
    <property type="entry name" value="Multidrug efflux transporter AcrB pore domain, PN1, PN2, PC1 and PC2 subdomains"/>
    <property type="match status" value="2"/>
</dbReference>
<gene>
    <name evidence="2" type="ORF">GXW74_22940</name>
</gene>
<dbReference type="Gene3D" id="3.30.70.1430">
    <property type="entry name" value="Multidrug efflux transporter AcrB pore domain"/>
    <property type="match status" value="2"/>
</dbReference>
<feature type="transmembrane region" description="Helical" evidence="1">
    <location>
        <begin position="473"/>
        <end position="497"/>
    </location>
</feature>
<keyword evidence="3" id="KW-1185">Reference proteome</keyword>
<feature type="transmembrane region" description="Helical" evidence="1">
    <location>
        <begin position="856"/>
        <end position="873"/>
    </location>
</feature>
<dbReference type="Gene3D" id="1.20.1640.10">
    <property type="entry name" value="Multidrug efflux transporter AcrB transmembrane domain"/>
    <property type="match status" value="2"/>
</dbReference>
<keyword evidence="1" id="KW-0472">Membrane</keyword>
<dbReference type="Gene3D" id="3.30.70.1320">
    <property type="entry name" value="Multidrug efflux transporter AcrB pore domain like"/>
    <property type="match status" value="1"/>
</dbReference>
<sequence>MFNFLVSASLRHRVAVLAAAALLVAYGLYVLPRVPVDVFPDLTRPSVTIMTEAEGLAPPEVERLVTAPVEAALRGAPGLARIRSTSAPGLSIVLAEFEWAADLTAARADAAERLTRLQGRLPPGLAPQMGGIGTVMGEILLIAVTASGLDPAGLRDVVEAQVRPRLLEVPGVVQVNPIGGAVRQIRVSPDMAALAEAGIGIDAIAQAMARVGASAGGGFIESRGVEFVLRASTPTPDLDALRALPVATPRGAVPLGTVAEVDFATRTRRGDAGFNGQPAVILSVQKAPTADTLPTTRAVEARLAEVQASLPAGVTANQIQFRQADFIETSIRNLRIVLIEAAIAVTLVLALFLLNGRATAISLTAIPISILVTVLVFDAFGLTLNTMTLGGLAIAIGELVDDAVVDVENILRRLRQNAERPNPLPSMVVIAQASQEVRSGILYATFIIVLVLLPLFALAGLEGRLFVPLGVAYIVSILASLLVSITVTPALASFLLVKVPKRAHGDTPVLRALKRAQARVLQGAFRRPRLVICGVAGAVALAAVGAVLLPRAFLPPFNEGTALVGMRFESGIGLEQSQRLGLIAERLVMQVPEVVSVGRRTGRAELDPHAEGVHAAEIDVTLRRSDRPRETVFAEIRERLAVLPASVVMGQPISHRIDHMLSGVRAALSFKVFGEDQEAARIVAQGLRARMQAIPGLVDINVEAQTLVPQVEIRVDPAAAALHGLTPQAVTAAVEALAGGRVLGALGEGTRRTEIVLRLPEAGRNADALRDLLVPTPHGAVPLERLAEVVETTVTNQILREDGARRIVVYANSDGSRDMAALAADLARLVAEPAPPPGIRIVLDGTFRAQEAASRAIAILGAVSALLVLLVLWQRYRSVVLALIVLAVVPMGLVGAVAALWIAGQPLSVASMIGFVTLVGIAARNGILKVSHWINLALHEGETFGPGLVLRGTLERLGPVLMTALSAGLALVPLMIGAGEAGREILHPVAVTIFGGLVTATLFDAVLTPVLFLLFGRRPLERLIAARDAAAEAGAAPGHHLLNPKGETPMNRRMILAGFAVTLATPALAQQRERRGPNGGLLAGSDGHEVELVANGTAIRVYLVNHGRVAPPRSGATARMVIQEGQANRTAALTASGDGFSATLETPITPGARVVVTGRMPDGHTVQARYVMP</sequence>
<dbReference type="Proteomes" id="UP001138709">
    <property type="component" value="Unassembled WGS sequence"/>
</dbReference>
<feature type="transmembrane region" description="Helical" evidence="1">
    <location>
        <begin position="985"/>
        <end position="1015"/>
    </location>
</feature>
<dbReference type="InterPro" id="IPR027463">
    <property type="entry name" value="AcrB_DN_DC_subdom"/>
</dbReference>
<dbReference type="SUPFAM" id="SSF82866">
    <property type="entry name" value="Multidrug efflux transporter AcrB transmembrane domain"/>
    <property type="match status" value="2"/>
</dbReference>
<reference evidence="2" key="1">
    <citation type="submission" date="2020-01" db="EMBL/GenBank/DDBJ databases">
        <authorList>
            <person name="Rat A."/>
        </authorList>
    </citation>
    <scope>NUCLEOTIDE SEQUENCE</scope>
    <source>
        <strain evidence="2">LMG 31228</strain>
    </source>
</reference>
<keyword evidence="1" id="KW-0812">Transmembrane</keyword>
<feature type="transmembrane region" description="Helical" evidence="1">
    <location>
        <begin position="441"/>
        <end position="461"/>
    </location>
</feature>
<dbReference type="AlphaFoldDB" id="A0A9X9XI25"/>
<dbReference type="PANTHER" id="PTHR32063">
    <property type="match status" value="1"/>
</dbReference>
<dbReference type="GO" id="GO:0042910">
    <property type="term" value="F:xenobiotic transmembrane transporter activity"/>
    <property type="evidence" value="ECO:0007669"/>
    <property type="project" value="TreeGrafter"/>
</dbReference>
<evidence type="ECO:0000313" key="2">
    <source>
        <dbReference type="EMBL" id="MBR0683361.1"/>
    </source>
</evidence>
<dbReference type="GO" id="GO:0005886">
    <property type="term" value="C:plasma membrane"/>
    <property type="evidence" value="ECO:0007669"/>
    <property type="project" value="TreeGrafter"/>
</dbReference>
<organism evidence="2 3">
    <name type="scientific">Neoroseomonas eburnea</name>
    <dbReference type="NCBI Taxonomy" id="1346889"/>
    <lineage>
        <taxon>Bacteria</taxon>
        <taxon>Pseudomonadati</taxon>
        <taxon>Pseudomonadota</taxon>
        <taxon>Alphaproteobacteria</taxon>
        <taxon>Acetobacterales</taxon>
        <taxon>Acetobacteraceae</taxon>
        <taxon>Neoroseomonas</taxon>
    </lineage>
</organism>
<feature type="transmembrane region" description="Helical" evidence="1">
    <location>
        <begin position="12"/>
        <end position="31"/>
    </location>
</feature>
<comment type="caution">
    <text evidence="2">The sequence shown here is derived from an EMBL/GenBank/DDBJ whole genome shotgun (WGS) entry which is preliminary data.</text>
</comment>
<dbReference type="RefSeq" id="WP_211848934.1">
    <property type="nucleotide sequence ID" value="NZ_JAAEDL010000031.1"/>
</dbReference>
<reference evidence="2" key="2">
    <citation type="journal article" date="2021" name="Syst. Appl. Microbiol.">
        <title>Roseomonas hellenica sp. nov., isolated from roots of wild-growing Alkanna tinctoria.</title>
        <authorList>
            <person name="Rat A."/>
            <person name="Naranjo H.D."/>
            <person name="Lebbe L."/>
            <person name="Cnockaert M."/>
            <person name="Krigas N."/>
            <person name="Grigoriadou K."/>
            <person name="Maloupa E."/>
            <person name="Willems A."/>
        </authorList>
    </citation>
    <scope>NUCLEOTIDE SEQUENCE</scope>
    <source>
        <strain evidence="2">LMG 31228</strain>
    </source>
</reference>
<evidence type="ECO:0000256" key="1">
    <source>
        <dbReference type="SAM" id="Phobius"/>
    </source>
</evidence>
<evidence type="ECO:0000313" key="3">
    <source>
        <dbReference type="Proteomes" id="UP001138709"/>
    </source>
</evidence>
<feature type="transmembrane region" description="Helical" evidence="1">
    <location>
        <begin position="360"/>
        <end position="380"/>
    </location>
</feature>
<feature type="transmembrane region" description="Helical" evidence="1">
    <location>
        <begin position="960"/>
        <end position="979"/>
    </location>
</feature>
<feature type="transmembrane region" description="Helical" evidence="1">
    <location>
        <begin position="909"/>
        <end position="927"/>
    </location>
</feature>
<feature type="transmembrane region" description="Helical" evidence="1">
    <location>
        <begin position="880"/>
        <end position="903"/>
    </location>
</feature>
<dbReference type="Gene3D" id="3.30.2090.10">
    <property type="entry name" value="Multidrug efflux transporter AcrB TolC docking domain, DN and DC subdomains"/>
    <property type="match status" value="2"/>
</dbReference>
<proteinExistence type="predicted"/>
<dbReference type="EMBL" id="JAAEDL010000031">
    <property type="protein sequence ID" value="MBR0683361.1"/>
    <property type="molecule type" value="Genomic_DNA"/>
</dbReference>
<dbReference type="InterPro" id="IPR001036">
    <property type="entry name" value="Acrflvin-R"/>
</dbReference>
<dbReference type="Gene3D" id="3.30.70.1440">
    <property type="entry name" value="Multidrug efflux transporter AcrB pore domain"/>
    <property type="match status" value="1"/>
</dbReference>
<feature type="transmembrane region" description="Helical" evidence="1">
    <location>
        <begin position="530"/>
        <end position="549"/>
    </location>
</feature>
<dbReference type="PANTHER" id="PTHR32063:SF4">
    <property type="entry name" value="SLR6043 PROTEIN"/>
    <property type="match status" value="1"/>
</dbReference>
<name>A0A9X9XI25_9PROT</name>
<accession>A0A9X9XI25</accession>
<keyword evidence="1" id="KW-1133">Transmembrane helix</keyword>
<feature type="transmembrane region" description="Helical" evidence="1">
    <location>
        <begin position="336"/>
        <end position="354"/>
    </location>
</feature>
<dbReference type="PRINTS" id="PR00702">
    <property type="entry name" value="ACRIFLAVINRP"/>
</dbReference>